<evidence type="ECO:0000313" key="2">
    <source>
        <dbReference type="Proteomes" id="UP000027746"/>
    </source>
</evidence>
<organism evidence="1 2">
    <name type="scientific">Pseudosulfitobacter pseudonitzschiae</name>
    <dbReference type="NCBI Taxonomy" id="1402135"/>
    <lineage>
        <taxon>Bacteria</taxon>
        <taxon>Pseudomonadati</taxon>
        <taxon>Pseudomonadota</taxon>
        <taxon>Alphaproteobacteria</taxon>
        <taxon>Rhodobacterales</taxon>
        <taxon>Roseobacteraceae</taxon>
        <taxon>Pseudosulfitobacter</taxon>
    </lineage>
</organism>
<dbReference type="GeneID" id="68870480"/>
<dbReference type="RefSeq" id="WP_037921194.1">
    <property type="nucleotide sequence ID" value="NZ_CP054599.1"/>
</dbReference>
<gene>
    <name evidence="1" type="ORF">SUH3_02795</name>
</gene>
<protein>
    <submittedName>
        <fullName evidence="1">Phosphoadenosine phosphosulfate reductase</fullName>
    </submittedName>
</protein>
<sequence>MQDAAETFNAELSGLAKGEWLTKLAGIAEEQGYFEPLGKRHFAAFVEKGTTLLVTFETIQGMRALSESAVPLGWNMVRDHGWSHLCVASDGDTWFRDETLYAYFDRLVDDGFFDEFETVLFYGAGPCGYAAAAYSVASPGARVLAIQPQATLDARVTEWDDRFVDMRRVDFASRYGYAPDMLDAAARAFVIYDPREALDAMHAALFTRANVHKLRTRHLGDAIQTHMIEMDTLKPLLEQVATDTLNDASFATLWRARRAYPPYLRSLMSALEVDNRAPLIQALCTNVTSRMNAPRFARKLKELTN</sequence>
<keyword evidence="2" id="KW-1185">Reference proteome</keyword>
<reference evidence="1 2" key="1">
    <citation type="submission" date="2014-01" db="EMBL/GenBank/DDBJ databases">
        <title>Sulfitobacter sp. H3 (MCCC 1A00686) Genome Sequencing.</title>
        <authorList>
            <person name="Lai Q."/>
            <person name="Hong Z."/>
        </authorList>
    </citation>
    <scope>NUCLEOTIDE SEQUENCE [LARGE SCALE GENOMIC DNA]</scope>
    <source>
        <strain evidence="1 2">H3</strain>
    </source>
</reference>
<dbReference type="EMBL" id="JAMD01000001">
    <property type="protein sequence ID" value="KEJ97932.1"/>
    <property type="molecule type" value="Genomic_DNA"/>
</dbReference>
<evidence type="ECO:0000313" key="1">
    <source>
        <dbReference type="EMBL" id="KEJ97932.1"/>
    </source>
</evidence>
<dbReference type="OrthoDB" id="7840273at2"/>
<comment type="caution">
    <text evidence="1">The sequence shown here is derived from an EMBL/GenBank/DDBJ whole genome shotgun (WGS) entry which is preliminary data.</text>
</comment>
<dbReference type="AlphaFoldDB" id="A0A073JJM5"/>
<proteinExistence type="predicted"/>
<dbReference type="Proteomes" id="UP000027746">
    <property type="component" value="Unassembled WGS sequence"/>
</dbReference>
<accession>A0A073JJM5</accession>
<name>A0A073JJM5_9RHOB</name>